<keyword evidence="1" id="KW-0812">Transmembrane</keyword>
<dbReference type="EMBL" id="JACHLE010000003">
    <property type="protein sequence ID" value="MBB4807211.1"/>
    <property type="molecule type" value="Genomic_DNA"/>
</dbReference>
<feature type="transmembrane region" description="Helical" evidence="1">
    <location>
        <begin position="20"/>
        <end position="40"/>
    </location>
</feature>
<reference evidence="3 4" key="1">
    <citation type="submission" date="2020-08" db="EMBL/GenBank/DDBJ databases">
        <title>Functional genomics of gut bacteria from endangered species of beetles.</title>
        <authorList>
            <person name="Carlos-Shanley C."/>
        </authorList>
    </citation>
    <scope>NUCLEOTIDE SEQUENCE [LARGE SCALE GENOMIC DNA]</scope>
    <source>
        <strain evidence="3 4">S00151</strain>
    </source>
</reference>
<dbReference type="Pfam" id="PF04235">
    <property type="entry name" value="DUF418"/>
    <property type="match status" value="1"/>
</dbReference>
<keyword evidence="1" id="KW-1133">Transmembrane helix</keyword>
<keyword evidence="1" id="KW-0472">Membrane</keyword>
<feature type="transmembrane region" description="Helical" evidence="1">
    <location>
        <begin position="349"/>
        <end position="367"/>
    </location>
</feature>
<feature type="transmembrane region" description="Helical" evidence="1">
    <location>
        <begin position="60"/>
        <end position="86"/>
    </location>
</feature>
<feature type="transmembrane region" description="Helical" evidence="1">
    <location>
        <begin position="237"/>
        <end position="258"/>
    </location>
</feature>
<proteinExistence type="predicted"/>
<dbReference type="Proteomes" id="UP000592180">
    <property type="component" value="Unassembled WGS sequence"/>
</dbReference>
<dbReference type="AlphaFoldDB" id="A0A840KCU6"/>
<feature type="transmembrane region" description="Helical" evidence="1">
    <location>
        <begin position="142"/>
        <end position="160"/>
    </location>
</feature>
<gene>
    <name evidence="3" type="ORF">HNP38_002515</name>
</gene>
<dbReference type="PANTHER" id="PTHR30590:SF2">
    <property type="entry name" value="INNER MEMBRANE PROTEIN"/>
    <property type="match status" value="1"/>
</dbReference>
<comment type="caution">
    <text evidence="3">The sequence shown here is derived from an EMBL/GenBank/DDBJ whole genome shotgun (WGS) entry which is preliminary data.</text>
</comment>
<feature type="transmembrane region" description="Helical" evidence="1">
    <location>
        <begin position="270"/>
        <end position="291"/>
    </location>
</feature>
<dbReference type="RefSeq" id="WP_184189908.1">
    <property type="nucleotide sequence ID" value="NZ_JACHLE010000003.1"/>
</dbReference>
<evidence type="ECO:0000256" key="1">
    <source>
        <dbReference type="SAM" id="Phobius"/>
    </source>
</evidence>
<dbReference type="InterPro" id="IPR007349">
    <property type="entry name" value="DUF418"/>
</dbReference>
<feature type="transmembrane region" description="Helical" evidence="1">
    <location>
        <begin position="106"/>
        <end position="130"/>
    </location>
</feature>
<accession>A0A840KCU6</accession>
<name>A0A840KCU6_9FLAO</name>
<protein>
    <recommendedName>
        <fullName evidence="2">DUF418 domain-containing protein</fullName>
    </recommendedName>
</protein>
<dbReference type="PANTHER" id="PTHR30590">
    <property type="entry name" value="INNER MEMBRANE PROTEIN"/>
    <property type="match status" value="1"/>
</dbReference>
<keyword evidence="4" id="KW-1185">Reference proteome</keyword>
<organism evidence="3 4">
    <name type="scientific">Chryseobacterium defluvii</name>
    <dbReference type="NCBI Taxonomy" id="160396"/>
    <lineage>
        <taxon>Bacteria</taxon>
        <taxon>Pseudomonadati</taxon>
        <taxon>Bacteroidota</taxon>
        <taxon>Flavobacteriia</taxon>
        <taxon>Flavobacteriales</taxon>
        <taxon>Weeksellaceae</taxon>
        <taxon>Chryseobacterium group</taxon>
        <taxon>Chryseobacterium</taxon>
    </lineage>
</organism>
<dbReference type="InterPro" id="IPR052529">
    <property type="entry name" value="Bact_Transport_Assoc"/>
</dbReference>
<feature type="transmembrane region" description="Helical" evidence="1">
    <location>
        <begin position="303"/>
        <end position="329"/>
    </location>
</feature>
<feature type="transmembrane region" description="Helical" evidence="1">
    <location>
        <begin position="379"/>
        <end position="398"/>
    </location>
</feature>
<evidence type="ECO:0000259" key="2">
    <source>
        <dbReference type="Pfam" id="PF04235"/>
    </source>
</evidence>
<feature type="domain" description="DUF418" evidence="2">
    <location>
        <begin position="257"/>
        <end position="416"/>
    </location>
</feature>
<sequence>MTNSTIKLTESVNRIPSLDFLRGIAVLGILFINIESFAFPDPWSPWKNGFKSDMDHSTRFWVYFLTQGKFYTLFALLFGVGFMVFLNRLEKKNMGLSAMDIYTRRLLWLFVIGVVHAYFLWDGDVLYHYAICGLLLLPFRSIRNRYLILIISFLAVFPLNSSREMALKRKTEEQNYLKALHIPESKRTDEEIKSIETWKKAITKKSPDTAYAKPHKKTFWQGIQDSYGHISVHKGEFYYPSLVFSSLIVMMIGMIVFRLGIFSDYTSVKYYWSISILIFITGLVINYFKYYHWTYEYYKPITNVWAACLFTFHKEILGMGYVLMINGIYQKYLTGFKMKIISEIGRTALSNYIFQSIVLGVLFYGYGLALFNRFSRFELLGVIAGIWIIQMVFTRLWLKKYNQGPLEWIWRKLTYYR</sequence>
<evidence type="ECO:0000313" key="4">
    <source>
        <dbReference type="Proteomes" id="UP000592180"/>
    </source>
</evidence>
<evidence type="ECO:0000313" key="3">
    <source>
        <dbReference type="EMBL" id="MBB4807211.1"/>
    </source>
</evidence>